<proteinExistence type="inferred from homology"/>
<reference evidence="5" key="1">
    <citation type="submission" date="2020-05" db="EMBL/GenBank/DDBJ databases">
        <authorList>
            <person name="Chiriac C."/>
            <person name="Salcher M."/>
            <person name="Ghai R."/>
            <person name="Kavagutti S V."/>
        </authorList>
    </citation>
    <scope>NUCLEOTIDE SEQUENCE</scope>
</reference>
<gene>
    <name evidence="5" type="ORF">UFOPK3516_00425</name>
</gene>
<dbReference type="Pfam" id="PF01225">
    <property type="entry name" value="Mur_ligase"/>
    <property type="match status" value="1"/>
</dbReference>
<dbReference type="Gene3D" id="3.90.190.20">
    <property type="entry name" value="Mur ligase, C-terminal domain"/>
    <property type="match status" value="1"/>
</dbReference>
<dbReference type="InterPro" id="IPR005761">
    <property type="entry name" value="UDP-N-AcMur-Glu-dNH2Pim_ligase"/>
</dbReference>
<dbReference type="Pfam" id="PF08245">
    <property type="entry name" value="Mur_ligase_M"/>
    <property type="match status" value="1"/>
</dbReference>
<dbReference type="SUPFAM" id="SSF53623">
    <property type="entry name" value="MurD-like peptide ligases, catalytic domain"/>
    <property type="match status" value="1"/>
</dbReference>
<dbReference type="Gene3D" id="3.40.1190.10">
    <property type="entry name" value="Mur-like, catalytic domain"/>
    <property type="match status" value="1"/>
</dbReference>
<feature type="domain" description="Mur ligase C-terminal" evidence="3">
    <location>
        <begin position="357"/>
        <end position="485"/>
    </location>
</feature>
<dbReference type="SUPFAM" id="SSF53244">
    <property type="entry name" value="MurD-like peptide ligases, peptide-binding domain"/>
    <property type="match status" value="1"/>
</dbReference>
<dbReference type="GO" id="GO:0016881">
    <property type="term" value="F:acid-amino acid ligase activity"/>
    <property type="evidence" value="ECO:0007669"/>
    <property type="project" value="InterPro"/>
</dbReference>
<dbReference type="InterPro" id="IPR000713">
    <property type="entry name" value="Mur_ligase_N"/>
</dbReference>
<feature type="domain" description="Mur ligase N-terminal catalytic" evidence="2">
    <location>
        <begin position="37"/>
        <end position="89"/>
    </location>
</feature>
<dbReference type="Gene3D" id="3.40.1390.10">
    <property type="entry name" value="MurE/MurF, N-terminal domain"/>
    <property type="match status" value="1"/>
</dbReference>
<dbReference type="InterPro" id="IPR036565">
    <property type="entry name" value="Mur-like_cat_sf"/>
</dbReference>
<dbReference type="AlphaFoldDB" id="A0A6J7F7U9"/>
<dbReference type="EMBL" id="CAFBMB010000019">
    <property type="protein sequence ID" value="CAB4891686.1"/>
    <property type="molecule type" value="Genomic_DNA"/>
</dbReference>
<accession>A0A6J7F7U9</accession>
<evidence type="ECO:0000259" key="3">
    <source>
        <dbReference type="Pfam" id="PF02875"/>
    </source>
</evidence>
<evidence type="ECO:0000259" key="4">
    <source>
        <dbReference type="Pfam" id="PF08245"/>
    </source>
</evidence>
<dbReference type="Pfam" id="PF02875">
    <property type="entry name" value="Mur_ligase_C"/>
    <property type="match status" value="1"/>
</dbReference>
<dbReference type="InterPro" id="IPR013221">
    <property type="entry name" value="Mur_ligase_cen"/>
</dbReference>
<evidence type="ECO:0000313" key="5">
    <source>
        <dbReference type="EMBL" id="CAB4891686.1"/>
    </source>
</evidence>
<dbReference type="SUPFAM" id="SSF63418">
    <property type="entry name" value="MurE/MurF N-terminal domain"/>
    <property type="match status" value="1"/>
</dbReference>
<comment type="similarity">
    <text evidence="1">Belongs to the MurCDEF family. MurE subfamily.</text>
</comment>
<feature type="domain" description="Mur ligase central" evidence="4">
    <location>
        <begin position="126"/>
        <end position="330"/>
    </location>
</feature>
<dbReference type="PANTHER" id="PTHR23135">
    <property type="entry name" value="MUR LIGASE FAMILY MEMBER"/>
    <property type="match status" value="1"/>
</dbReference>
<dbReference type="InterPro" id="IPR036615">
    <property type="entry name" value="Mur_ligase_C_dom_sf"/>
</dbReference>
<dbReference type="GO" id="GO:0008360">
    <property type="term" value="P:regulation of cell shape"/>
    <property type="evidence" value="ECO:0007669"/>
    <property type="project" value="InterPro"/>
</dbReference>
<dbReference type="GO" id="GO:0005737">
    <property type="term" value="C:cytoplasm"/>
    <property type="evidence" value="ECO:0007669"/>
    <property type="project" value="InterPro"/>
</dbReference>
<dbReference type="HAMAP" id="MF_00208">
    <property type="entry name" value="MurE"/>
    <property type="match status" value="1"/>
</dbReference>
<evidence type="ECO:0000259" key="2">
    <source>
        <dbReference type="Pfam" id="PF01225"/>
    </source>
</evidence>
<dbReference type="InterPro" id="IPR035911">
    <property type="entry name" value="MurE/MurF_N"/>
</dbReference>
<dbReference type="PANTHER" id="PTHR23135:SF4">
    <property type="entry name" value="UDP-N-ACETYLMURAMOYL-L-ALANYL-D-GLUTAMATE--2,6-DIAMINOPIMELATE LIGASE MURE HOMOLOG, CHLOROPLASTIC"/>
    <property type="match status" value="1"/>
</dbReference>
<protein>
    <submittedName>
        <fullName evidence="5">Unannotated protein</fullName>
    </submittedName>
</protein>
<dbReference type="InterPro" id="IPR004101">
    <property type="entry name" value="Mur_ligase_C"/>
</dbReference>
<dbReference type="NCBIfam" id="TIGR01085">
    <property type="entry name" value="murE"/>
    <property type="match status" value="1"/>
</dbReference>
<sequence>MATDGLTLRPEASAVIAFVELSSSLGWTVVTDSDAQISGITSSSHRVRPGDVFMALPGENFHGAEFVDDALARGAVAVVTDEATAHRLRNKIAVPLAQSERLRVDLGRAASLIYGSAPSEVRTYGVTGTNGKTSVVYILMALLGHLGKRTGMSSTSERVVAGRAMASGLTTPEADELHGFLGVLREASVGDAVIEVSAHAVTRERIAGLVFDVVSFTNLSQDHLDDYADMDRYFAAKALLFAPERATHGVVCVDDLWGRRLAAEASIPVTTVGSEFLGSAVSADWRVSVTGITQGSTSFEILGPSAERLVGTVPIVGDFSATNVAVAVAMLSVVGTSVDDIQAALGDPPRIDVYVPGRTEIVSGEHGPTFYVDYGHTPEAFARTLAALRRVTAGQLVMVFGADGDRDASKRADMGRVAATGADVVIVTDFHPRTENPDSIRSALMEGAAAAGSAASLHNIADPRAAVRMAISLAHEGDTILYAGPGHETYHEVAGVKHPYDARADVRHALMDAGWPPREVVS</sequence>
<name>A0A6J7F7U9_9ZZZZ</name>
<organism evidence="5">
    <name type="scientific">freshwater metagenome</name>
    <dbReference type="NCBI Taxonomy" id="449393"/>
    <lineage>
        <taxon>unclassified sequences</taxon>
        <taxon>metagenomes</taxon>
        <taxon>ecological metagenomes</taxon>
    </lineage>
</organism>
<evidence type="ECO:0000256" key="1">
    <source>
        <dbReference type="ARBA" id="ARBA00005898"/>
    </source>
</evidence>
<dbReference type="GO" id="GO:0051301">
    <property type="term" value="P:cell division"/>
    <property type="evidence" value="ECO:0007669"/>
    <property type="project" value="InterPro"/>
</dbReference>
<dbReference type="GO" id="GO:0005524">
    <property type="term" value="F:ATP binding"/>
    <property type="evidence" value="ECO:0007669"/>
    <property type="project" value="InterPro"/>
</dbReference>